<dbReference type="Pfam" id="PF08522">
    <property type="entry name" value="BT_3987-like_N"/>
    <property type="match status" value="1"/>
</dbReference>
<dbReference type="Gene3D" id="2.60.40.1740">
    <property type="entry name" value="hypothetical protein (bacova_03559)"/>
    <property type="match status" value="1"/>
</dbReference>
<dbReference type="InterPro" id="IPR008979">
    <property type="entry name" value="Galactose-bd-like_sf"/>
</dbReference>
<dbReference type="RefSeq" id="WP_190315699.1">
    <property type="nucleotide sequence ID" value="NZ_JACNYL010000007.1"/>
</dbReference>
<protein>
    <submittedName>
        <fullName evidence="2">Discoidin domain-containing protein</fullName>
    </submittedName>
</protein>
<dbReference type="PROSITE" id="PS51257">
    <property type="entry name" value="PROKAR_LIPOPROTEIN"/>
    <property type="match status" value="1"/>
</dbReference>
<evidence type="ECO:0000313" key="2">
    <source>
        <dbReference type="EMBL" id="MBD1423924.1"/>
    </source>
</evidence>
<dbReference type="InterPro" id="IPR013728">
    <property type="entry name" value="BT_3987-like_N"/>
</dbReference>
<dbReference type="InterPro" id="IPR000421">
    <property type="entry name" value="FA58C"/>
</dbReference>
<feature type="domain" description="F5/8 type C" evidence="1">
    <location>
        <begin position="164"/>
        <end position="319"/>
    </location>
</feature>
<accession>A0ABR7XXX9</accession>
<dbReference type="Proteomes" id="UP000651112">
    <property type="component" value="Unassembled WGS sequence"/>
</dbReference>
<dbReference type="Gene3D" id="2.60.120.260">
    <property type="entry name" value="Galactose-binding domain-like"/>
    <property type="match status" value="1"/>
</dbReference>
<dbReference type="EMBL" id="JACNYL010000007">
    <property type="protein sequence ID" value="MBD1423924.1"/>
    <property type="molecule type" value="Genomic_DNA"/>
</dbReference>
<dbReference type="Pfam" id="PF00754">
    <property type="entry name" value="F5_F8_type_C"/>
    <property type="match status" value="1"/>
</dbReference>
<proteinExistence type="predicted"/>
<evidence type="ECO:0000259" key="1">
    <source>
        <dbReference type="PROSITE" id="PS50022"/>
    </source>
</evidence>
<keyword evidence="3" id="KW-1185">Reference proteome</keyword>
<reference evidence="2 3" key="1">
    <citation type="submission" date="2020-08" db="EMBL/GenBank/DDBJ databases">
        <title>Sphingobacterium sp. DN00404 isolated from aquaculture water.</title>
        <authorList>
            <person name="Zhang M."/>
        </authorList>
    </citation>
    <scope>NUCLEOTIDE SEQUENCE [LARGE SCALE GENOMIC DNA]</scope>
    <source>
        <strain evidence="2 3">KCTC 42746</strain>
    </source>
</reference>
<gene>
    <name evidence="2" type="ORF">H8B21_20375</name>
</gene>
<sequence>MKNRKYFIAIWISILFVMSCTEDTPPYEVLTESKDGAQVFIAKANSGGQKLATFPYGQDEITIKFNTGFGALGLPANPIRVLLAEDQAAFDSINNVRITDGLPPYEHFPAQAYTIDVLDLVIPKGALYSNYSTLMYRPKEFDTEKDYLLALSIKDAEGYSISPTAKSVLFVVDRLIEKPANTSGWVAEASSEEPGQGTGLASAVLDGNLNTIWHARYKPEPRETYPHWLSFDMIKEIYVTKVSIATRQNNVNGMTKFKLEGSRDGDNWFALSEELDFDPANRNYQTYPIEPQYLKNIRIIMLEGKQATTFLAEFVVYTY</sequence>
<organism evidence="2 3">
    <name type="scientific">Sphingobacterium chuzhouense</name>
    <dbReference type="NCBI Taxonomy" id="1742264"/>
    <lineage>
        <taxon>Bacteria</taxon>
        <taxon>Pseudomonadati</taxon>
        <taxon>Bacteroidota</taxon>
        <taxon>Sphingobacteriia</taxon>
        <taxon>Sphingobacteriales</taxon>
        <taxon>Sphingobacteriaceae</taxon>
        <taxon>Sphingobacterium</taxon>
    </lineage>
</organism>
<evidence type="ECO:0000313" key="3">
    <source>
        <dbReference type="Proteomes" id="UP000651112"/>
    </source>
</evidence>
<name>A0ABR7XXX9_9SPHI</name>
<comment type="caution">
    <text evidence="2">The sequence shown here is derived from an EMBL/GenBank/DDBJ whole genome shotgun (WGS) entry which is preliminary data.</text>
</comment>
<dbReference type="PROSITE" id="PS50022">
    <property type="entry name" value="FA58C_3"/>
    <property type="match status" value="1"/>
</dbReference>
<dbReference type="SUPFAM" id="SSF49785">
    <property type="entry name" value="Galactose-binding domain-like"/>
    <property type="match status" value="1"/>
</dbReference>